<evidence type="ECO:0000313" key="2">
    <source>
        <dbReference type="EMBL" id="VAW03820.1"/>
    </source>
</evidence>
<organism evidence="2">
    <name type="scientific">hydrothermal vent metagenome</name>
    <dbReference type="NCBI Taxonomy" id="652676"/>
    <lineage>
        <taxon>unclassified sequences</taxon>
        <taxon>metagenomes</taxon>
        <taxon>ecological metagenomes</taxon>
    </lineage>
</organism>
<evidence type="ECO:0000259" key="1">
    <source>
        <dbReference type="Pfam" id="PF10646"/>
    </source>
</evidence>
<sequence>MDLKSRNRWLAAASLVALVLVGMVLLGTRNKSVPSGAVGAVVTAAPSGNTSSESDVSAADPGKDIILEPVGERVLSSEERRAIDEARGAVEDEAMRRWVDKQVEDGVFVTSEPRPCMVEAKSVSLVDAYDVVSCGGAIAGLARPAVESDDVREILVARVESVLQGVTAAEEADGYYSMFSGTAELKSLTIDKAGVVRADFTPALLDPVSPDSTSDQLELFNLQLYDALFRPDGVERVEITIDGECVRGKGLGYGDRGCSMTRSIYDSLWYNVEGLGIAERTSP</sequence>
<dbReference type="Pfam" id="PF10646">
    <property type="entry name" value="Germane"/>
    <property type="match status" value="1"/>
</dbReference>
<accession>A0A3B0SHI9</accession>
<reference evidence="2" key="1">
    <citation type="submission" date="2018-06" db="EMBL/GenBank/DDBJ databases">
        <authorList>
            <person name="Zhirakovskaya E."/>
        </authorList>
    </citation>
    <scope>NUCLEOTIDE SEQUENCE</scope>
</reference>
<gene>
    <name evidence="2" type="ORF">MNBD_ACTINO02-1963</name>
</gene>
<dbReference type="EMBL" id="UOEK01000270">
    <property type="protein sequence ID" value="VAW03820.1"/>
    <property type="molecule type" value="Genomic_DNA"/>
</dbReference>
<name>A0A3B0SHI9_9ZZZZ</name>
<dbReference type="InterPro" id="IPR019606">
    <property type="entry name" value="GerMN"/>
</dbReference>
<feature type="domain" description="GerMN" evidence="1">
    <location>
        <begin position="150"/>
        <end position="244"/>
    </location>
</feature>
<protein>
    <recommendedName>
        <fullName evidence="1">GerMN domain-containing protein</fullName>
    </recommendedName>
</protein>
<dbReference type="AlphaFoldDB" id="A0A3B0SHI9"/>
<proteinExistence type="predicted"/>